<organism evidence="10 11">
    <name type="scientific">Methylocystis bryophila</name>
    <dbReference type="NCBI Taxonomy" id="655015"/>
    <lineage>
        <taxon>Bacteria</taxon>
        <taxon>Pseudomonadati</taxon>
        <taxon>Pseudomonadota</taxon>
        <taxon>Alphaproteobacteria</taxon>
        <taxon>Hyphomicrobiales</taxon>
        <taxon>Methylocystaceae</taxon>
        <taxon>Methylocystis</taxon>
    </lineage>
</organism>
<dbReference type="InterPro" id="IPR035965">
    <property type="entry name" value="PAS-like_dom_sf"/>
</dbReference>
<dbReference type="Gene3D" id="1.10.287.130">
    <property type="match status" value="1"/>
</dbReference>
<evidence type="ECO:0000256" key="3">
    <source>
        <dbReference type="ARBA" id="ARBA00022553"/>
    </source>
</evidence>
<name>A0A1W6MVW5_9HYPH</name>
<evidence type="ECO:0000256" key="1">
    <source>
        <dbReference type="ARBA" id="ARBA00000085"/>
    </source>
</evidence>
<dbReference type="AlphaFoldDB" id="A0A1W6MVW5"/>
<evidence type="ECO:0000259" key="9">
    <source>
        <dbReference type="PROSITE" id="PS50112"/>
    </source>
</evidence>
<evidence type="ECO:0000256" key="5">
    <source>
        <dbReference type="ARBA" id="ARBA00022777"/>
    </source>
</evidence>
<dbReference type="SMART" id="SM00387">
    <property type="entry name" value="HATPase_c"/>
    <property type="match status" value="1"/>
</dbReference>
<dbReference type="Pfam" id="PF00512">
    <property type="entry name" value="HisKA"/>
    <property type="match status" value="1"/>
</dbReference>
<reference evidence="10 11" key="1">
    <citation type="submission" date="2017-02" db="EMBL/GenBank/DDBJ databases">
        <authorList>
            <person name="Peterson S.W."/>
        </authorList>
    </citation>
    <scope>NUCLEOTIDE SEQUENCE [LARGE SCALE GENOMIC DNA]</scope>
    <source>
        <strain evidence="10 11">S285</strain>
    </source>
</reference>
<proteinExistence type="predicted"/>
<dbReference type="InterPro" id="IPR011006">
    <property type="entry name" value="CheY-like_superfamily"/>
</dbReference>
<dbReference type="InterPro" id="IPR000014">
    <property type="entry name" value="PAS"/>
</dbReference>
<dbReference type="Gene3D" id="3.30.565.10">
    <property type="entry name" value="Histidine kinase-like ATPase, C-terminal domain"/>
    <property type="match status" value="1"/>
</dbReference>
<evidence type="ECO:0000256" key="4">
    <source>
        <dbReference type="ARBA" id="ARBA00022679"/>
    </source>
</evidence>
<dbReference type="CDD" id="cd17580">
    <property type="entry name" value="REC_2_DhkD-like"/>
    <property type="match status" value="1"/>
</dbReference>
<dbReference type="SMART" id="SM00448">
    <property type="entry name" value="REC"/>
    <property type="match status" value="1"/>
</dbReference>
<feature type="domain" description="Response regulatory" evidence="8">
    <location>
        <begin position="388"/>
        <end position="504"/>
    </location>
</feature>
<dbReference type="SUPFAM" id="SSF55874">
    <property type="entry name" value="ATPase domain of HSP90 chaperone/DNA topoisomerase II/histidine kinase"/>
    <property type="match status" value="1"/>
</dbReference>
<feature type="modified residue" description="4-aspartylphosphate" evidence="6">
    <location>
        <position position="437"/>
    </location>
</feature>
<dbReference type="Gene3D" id="3.40.50.2300">
    <property type="match status" value="1"/>
</dbReference>
<dbReference type="FunFam" id="3.30.565.10:FF:000006">
    <property type="entry name" value="Sensor histidine kinase WalK"/>
    <property type="match status" value="1"/>
</dbReference>
<accession>A0A1W6MVW5</accession>
<evidence type="ECO:0000259" key="7">
    <source>
        <dbReference type="PROSITE" id="PS50109"/>
    </source>
</evidence>
<dbReference type="OrthoDB" id="7991996at2"/>
<dbReference type="Gene3D" id="3.30.450.20">
    <property type="entry name" value="PAS domain"/>
    <property type="match status" value="1"/>
</dbReference>
<dbReference type="InterPro" id="IPR036890">
    <property type="entry name" value="HATPase_C_sf"/>
</dbReference>
<dbReference type="EMBL" id="CP019948">
    <property type="protein sequence ID" value="ARN81666.1"/>
    <property type="molecule type" value="Genomic_DNA"/>
</dbReference>
<dbReference type="CDD" id="cd00130">
    <property type="entry name" value="PAS"/>
    <property type="match status" value="1"/>
</dbReference>
<dbReference type="SUPFAM" id="SSF47384">
    <property type="entry name" value="Homodimeric domain of signal transducing histidine kinase"/>
    <property type="match status" value="1"/>
</dbReference>
<dbReference type="PROSITE" id="PS50112">
    <property type="entry name" value="PAS"/>
    <property type="match status" value="1"/>
</dbReference>
<dbReference type="Proteomes" id="UP000193978">
    <property type="component" value="Chromosome"/>
</dbReference>
<dbReference type="InterPro" id="IPR003661">
    <property type="entry name" value="HisK_dim/P_dom"/>
</dbReference>
<dbReference type="CDD" id="cd00082">
    <property type="entry name" value="HisKA"/>
    <property type="match status" value="1"/>
</dbReference>
<dbReference type="CDD" id="cd00075">
    <property type="entry name" value="HATPase"/>
    <property type="match status" value="1"/>
</dbReference>
<dbReference type="SUPFAM" id="SSF52172">
    <property type="entry name" value="CheY-like"/>
    <property type="match status" value="1"/>
</dbReference>
<dbReference type="PANTHER" id="PTHR43547:SF2">
    <property type="entry name" value="HYBRID SIGNAL TRANSDUCTION HISTIDINE KINASE C"/>
    <property type="match status" value="1"/>
</dbReference>
<dbReference type="PROSITE" id="PS50110">
    <property type="entry name" value="RESPONSE_REGULATORY"/>
    <property type="match status" value="1"/>
</dbReference>
<dbReference type="SMART" id="SM00388">
    <property type="entry name" value="HisKA"/>
    <property type="match status" value="1"/>
</dbReference>
<dbReference type="PROSITE" id="PS50109">
    <property type="entry name" value="HIS_KIN"/>
    <property type="match status" value="1"/>
</dbReference>
<dbReference type="SUPFAM" id="SSF55785">
    <property type="entry name" value="PYP-like sensor domain (PAS domain)"/>
    <property type="match status" value="1"/>
</dbReference>
<sequence length="510" mass="55517">MGNETTNDDRDLFIQLVDLAFEPIFVWHFKRGIVKWNKGCERLYGYGQVESVGRVSHELLKTRFPVPLKEIETELLQNKMWFGELYHTAKDAREIIVESRMELFQIDGDAAIIEANRDITGRKKVEKKLRESEDALRTANKRKDQFIAVLAHELRNPLAPIRTGLDVLKREEQISTPSSRAVIDIMDRQLSLLVRLVDDLLEISRITQGKLEFRKQPIELLDILGAALEACQDRIGNKNLSLTTNFSVPTLPVLADPTRLTQALANILDNAVNYTPRNGAVRVSAFSENGYAMVAISDNGAGIPRTALADIFDVFVQVAPPGEANTGLGIGLALVREIIEAHGGTVTADSAGPNQGSTFTISIPLAQTTTSPAITEPSAQSSLSSSKRVLIIDDNRDAADSLAMLLNSLGASVCVAYDGRAGLAAAEQTYPDIALIDLGMPGLNGFETARLFRESQKGRTIFIAALTGWGQEGDRAKTAAAGFDAHLTKPVSVEALKALLARSTQALPCC</sequence>
<feature type="domain" description="PAS" evidence="9">
    <location>
        <begin position="9"/>
        <end position="54"/>
    </location>
</feature>
<dbReference type="STRING" id="655015.B1812_11935"/>
<dbReference type="EC" id="2.7.13.3" evidence="2"/>
<dbReference type="Pfam" id="PF00072">
    <property type="entry name" value="Response_reg"/>
    <property type="match status" value="1"/>
</dbReference>
<dbReference type="RefSeq" id="WP_085771783.1">
    <property type="nucleotide sequence ID" value="NZ_AP027149.1"/>
</dbReference>
<dbReference type="InterPro" id="IPR004358">
    <property type="entry name" value="Sig_transdc_His_kin-like_C"/>
</dbReference>
<evidence type="ECO:0000256" key="2">
    <source>
        <dbReference type="ARBA" id="ARBA00012438"/>
    </source>
</evidence>
<evidence type="ECO:0000256" key="6">
    <source>
        <dbReference type="PROSITE-ProRule" id="PRU00169"/>
    </source>
</evidence>
<dbReference type="KEGG" id="mbry:B1812_11935"/>
<evidence type="ECO:0000259" key="8">
    <source>
        <dbReference type="PROSITE" id="PS50110"/>
    </source>
</evidence>
<dbReference type="GO" id="GO:0000155">
    <property type="term" value="F:phosphorelay sensor kinase activity"/>
    <property type="evidence" value="ECO:0007669"/>
    <property type="project" value="InterPro"/>
</dbReference>
<dbReference type="SMART" id="SM00091">
    <property type="entry name" value="PAS"/>
    <property type="match status" value="1"/>
</dbReference>
<keyword evidence="4" id="KW-0808">Transferase</keyword>
<protein>
    <recommendedName>
        <fullName evidence="2">histidine kinase</fullName>
        <ecNumber evidence="2">2.7.13.3</ecNumber>
    </recommendedName>
</protein>
<dbReference type="InterPro" id="IPR036097">
    <property type="entry name" value="HisK_dim/P_sf"/>
</dbReference>
<comment type="catalytic activity">
    <reaction evidence="1">
        <text>ATP + protein L-histidine = ADP + protein N-phospho-L-histidine.</text>
        <dbReference type="EC" id="2.7.13.3"/>
    </reaction>
</comment>
<feature type="domain" description="Histidine kinase" evidence="7">
    <location>
        <begin position="149"/>
        <end position="367"/>
    </location>
</feature>
<evidence type="ECO:0000313" key="11">
    <source>
        <dbReference type="Proteomes" id="UP000193978"/>
    </source>
</evidence>
<dbReference type="PRINTS" id="PR00344">
    <property type="entry name" value="BCTRLSENSOR"/>
</dbReference>
<evidence type="ECO:0000313" key="10">
    <source>
        <dbReference type="EMBL" id="ARN81666.1"/>
    </source>
</evidence>
<dbReference type="InterPro" id="IPR003594">
    <property type="entry name" value="HATPase_dom"/>
</dbReference>
<dbReference type="InterPro" id="IPR001789">
    <property type="entry name" value="Sig_transdc_resp-reg_receiver"/>
</dbReference>
<dbReference type="InterPro" id="IPR005467">
    <property type="entry name" value="His_kinase_dom"/>
</dbReference>
<dbReference type="Pfam" id="PF02518">
    <property type="entry name" value="HATPase_c"/>
    <property type="match status" value="1"/>
</dbReference>
<dbReference type="NCBIfam" id="TIGR00229">
    <property type="entry name" value="sensory_box"/>
    <property type="match status" value="1"/>
</dbReference>
<keyword evidence="5" id="KW-0418">Kinase</keyword>
<keyword evidence="3 6" id="KW-0597">Phosphoprotein</keyword>
<keyword evidence="11" id="KW-1185">Reference proteome</keyword>
<dbReference type="PANTHER" id="PTHR43547">
    <property type="entry name" value="TWO-COMPONENT HISTIDINE KINASE"/>
    <property type="match status" value="1"/>
</dbReference>
<gene>
    <name evidence="10" type="ORF">B1812_11935</name>
</gene>